<organism evidence="1">
    <name type="scientific">Paraprevotella clara</name>
    <dbReference type="NCBI Taxonomy" id="454154"/>
    <lineage>
        <taxon>Bacteria</taxon>
        <taxon>Pseudomonadati</taxon>
        <taxon>Bacteroidota</taxon>
        <taxon>Bacteroidia</taxon>
        <taxon>Bacteroidales</taxon>
        <taxon>Prevotellaceae</taxon>
        <taxon>Paraprevotella</taxon>
    </lineage>
</organism>
<evidence type="ECO:0000313" key="1">
    <source>
        <dbReference type="EMBL" id="VYU10986.1"/>
    </source>
</evidence>
<sequence>MEYIVLTETDFFRRINEADSLNDLCSSYRDFTDRVIQLCMGGMNLHHAVLALIHVETELQFHRKFYGVETDSVSGLYIRKALAFVRRTQKILVPQVPPLSTPQTDSQPTSSFRWTGSLVELIEIIYALDELGCINDGQNNIKELAAFFGSLLGLEIKDRHCYDAYLDMKRRKNESRTYFLDKLSERLNLRMQRDDAKENARR</sequence>
<reference evidence="1" key="1">
    <citation type="submission" date="2019-11" db="EMBL/GenBank/DDBJ databases">
        <authorList>
            <person name="Feng L."/>
        </authorList>
    </citation>
    <scope>NUCLEOTIDE SEQUENCE</scope>
    <source>
        <strain evidence="1">PclaraLFYP37</strain>
    </source>
</reference>
<dbReference type="AlphaFoldDB" id="A0A6N3C1U3"/>
<protein>
    <submittedName>
        <fullName evidence="1">RteC protein</fullName>
    </submittedName>
</protein>
<dbReference type="Pfam" id="PF09357">
    <property type="entry name" value="RteC"/>
    <property type="match status" value="1"/>
</dbReference>
<dbReference type="EMBL" id="CACRUT010000014">
    <property type="protein sequence ID" value="VYU10986.1"/>
    <property type="molecule type" value="Genomic_DNA"/>
</dbReference>
<dbReference type="InterPro" id="IPR018534">
    <property type="entry name" value="Tet_reg_excision_RteC"/>
</dbReference>
<gene>
    <name evidence="1" type="ORF">PCLFYP37_01937</name>
</gene>
<accession>A0A6N3C1U3</accession>
<proteinExistence type="predicted"/>
<dbReference type="RefSeq" id="WP_412442868.1">
    <property type="nucleotide sequence ID" value="NZ_CACRUT010000014.1"/>
</dbReference>
<name>A0A6N3C1U3_9BACT</name>